<dbReference type="EMBL" id="PDBW01000001">
    <property type="protein sequence ID" value="PFH02606.1"/>
    <property type="molecule type" value="Genomic_DNA"/>
</dbReference>
<name>A0AB36TGF5_ACETH</name>
<dbReference type="InterPro" id="IPR006901">
    <property type="entry name" value="TrmK"/>
</dbReference>
<proteinExistence type="predicted"/>
<gene>
    <name evidence="1" type="ORF">M972_111389</name>
</gene>
<dbReference type="PANTHER" id="PTHR38451">
    <property type="entry name" value="TRNA (ADENINE(22)-N(1))-METHYLTRANSFERASE"/>
    <property type="match status" value="1"/>
</dbReference>
<dbReference type="Gene3D" id="3.40.50.150">
    <property type="entry name" value="Vaccinia Virus protein VP39"/>
    <property type="match status" value="1"/>
</dbReference>
<evidence type="ECO:0000313" key="1">
    <source>
        <dbReference type="EMBL" id="PFH02606.1"/>
    </source>
</evidence>
<dbReference type="SUPFAM" id="SSF53335">
    <property type="entry name" value="S-adenosyl-L-methionine-dependent methyltransferases"/>
    <property type="match status" value="1"/>
</dbReference>
<evidence type="ECO:0000313" key="2">
    <source>
        <dbReference type="Proteomes" id="UP000223596"/>
    </source>
</evidence>
<sequence length="234" mass="26927">MELKGRLKLIADLTPKCNIVCDIGTDHAYIPIYLVMNKKCQRALACDVRKGPIGFAEKNIAEYGLSQYISTRIGYGLEPLEDNEVDVVVIAGMGGLLIKEILEKGFGKAKRANALIIQPMNAIELVRRWLCENGFDIFDERLAKEEEDRIYTAMAVKWTGEVKIKDEVYYYIGEKLFENKDPLLPELIKKKIGQMDKIILEMEKMNDKNSKKRLDTIRIRNEISRLFTEYQEKA</sequence>
<dbReference type="InterPro" id="IPR029063">
    <property type="entry name" value="SAM-dependent_MTases_sf"/>
</dbReference>
<dbReference type="AlphaFoldDB" id="A0AB36TGF5"/>
<protein>
    <submittedName>
        <fullName evidence="1">tRNA (Adenine22-N1)-methyltransferase</fullName>
    </submittedName>
</protein>
<dbReference type="PANTHER" id="PTHR38451:SF1">
    <property type="entry name" value="TRNA (ADENINE(22)-N(1))-METHYLTRANSFERASE"/>
    <property type="match status" value="1"/>
</dbReference>
<accession>A0AB36TGF5</accession>
<dbReference type="Pfam" id="PF12847">
    <property type="entry name" value="Methyltransf_18"/>
    <property type="match status" value="1"/>
</dbReference>
<dbReference type="GeneID" id="35803424"/>
<comment type="caution">
    <text evidence="1">The sequence shown here is derived from an EMBL/GenBank/DDBJ whole genome shotgun (WGS) entry which is preliminary data.</text>
</comment>
<dbReference type="PIRSF" id="PIRSF018637">
    <property type="entry name" value="TrmK"/>
    <property type="match status" value="1"/>
</dbReference>
<reference evidence="1 2" key="1">
    <citation type="submission" date="2017-09" db="EMBL/GenBank/DDBJ databases">
        <title>Evaluation of Pacific Biosciences Sequencing Technology to Finishing C. thermocellum Genome Sequences.</title>
        <authorList>
            <person name="Brown S."/>
        </authorList>
    </citation>
    <scope>NUCLEOTIDE SEQUENCE [LARGE SCALE GENOMIC DNA]</scope>
    <source>
        <strain evidence="1 2">AD2</strain>
    </source>
</reference>
<dbReference type="Proteomes" id="UP000223596">
    <property type="component" value="Unassembled WGS sequence"/>
</dbReference>
<dbReference type="RefSeq" id="WP_003517237.1">
    <property type="nucleotide sequence ID" value="NZ_CP013828.1"/>
</dbReference>
<dbReference type="GO" id="GO:0160105">
    <property type="term" value="F:tRNA (adenine(22)-N1)-methyltransferase activity"/>
    <property type="evidence" value="ECO:0007669"/>
    <property type="project" value="InterPro"/>
</dbReference>
<organism evidence="1 2">
    <name type="scientific">Acetivibrio thermocellus AD2</name>
    <dbReference type="NCBI Taxonomy" id="1138384"/>
    <lineage>
        <taxon>Bacteria</taxon>
        <taxon>Bacillati</taxon>
        <taxon>Bacillota</taxon>
        <taxon>Clostridia</taxon>
        <taxon>Eubacteriales</taxon>
        <taxon>Oscillospiraceae</taxon>
        <taxon>Acetivibrio</taxon>
    </lineage>
</organism>